<dbReference type="PANTHER" id="PTHR43428">
    <property type="entry name" value="ARSENATE REDUCTASE"/>
    <property type="match status" value="1"/>
</dbReference>
<evidence type="ECO:0000256" key="2">
    <source>
        <dbReference type="ARBA" id="ARBA00022851"/>
    </source>
</evidence>
<name>A0A1I0FIZ1_9GAMM</name>
<keyword evidence="9" id="KW-1185">Reference proteome</keyword>
<dbReference type="GO" id="GO:0003677">
    <property type="term" value="F:DNA binding"/>
    <property type="evidence" value="ECO:0007669"/>
    <property type="project" value="UniProtKB-KW"/>
</dbReference>
<dbReference type="SMART" id="SM00418">
    <property type="entry name" value="HTH_ARSR"/>
    <property type="match status" value="1"/>
</dbReference>
<organism evidence="8 9">
    <name type="scientific">Marinobacter segnicrescens</name>
    <dbReference type="NCBI Taxonomy" id="430453"/>
    <lineage>
        <taxon>Bacteria</taxon>
        <taxon>Pseudomonadati</taxon>
        <taxon>Pseudomonadota</taxon>
        <taxon>Gammaproteobacteria</taxon>
        <taxon>Pseudomonadales</taxon>
        <taxon>Marinobacteraceae</taxon>
        <taxon>Marinobacter</taxon>
    </lineage>
</organism>
<dbReference type="GO" id="GO:0046872">
    <property type="term" value="F:metal ion binding"/>
    <property type="evidence" value="ECO:0007669"/>
    <property type="project" value="UniProtKB-KW"/>
</dbReference>
<dbReference type="FunFam" id="1.10.10.10:FF:000279">
    <property type="entry name" value="Transcriptional regulator, ArsR family"/>
    <property type="match status" value="1"/>
</dbReference>
<dbReference type="Pfam" id="PF01451">
    <property type="entry name" value="LMWPc"/>
    <property type="match status" value="1"/>
</dbReference>
<dbReference type="AlphaFoldDB" id="A0A1I0FIZ1"/>
<evidence type="ECO:0000259" key="7">
    <source>
        <dbReference type="PROSITE" id="PS50987"/>
    </source>
</evidence>
<keyword evidence="2" id="KW-0480">Metal-thiolate cluster</keyword>
<dbReference type="Gene3D" id="1.10.10.10">
    <property type="entry name" value="Winged helix-like DNA-binding domain superfamily/Winged helix DNA-binding domain"/>
    <property type="match status" value="1"/>
</dbReference>
<dbReference type="InterPro" id="IPR001845">
    <property type="entry name" value="HTH_ArsR_DNA-bd_dom"/>
</dbReference>
<comment type="function">
    <text evidence="6">Binds arsenite and regulates the expression of arsenic efflux pumps. In vitro, also binds antimony and bismuth, but not arsenate.</text>
</comment>
<dbReference type="CDD" id="cd16345">
    <property type="entry name" value="LMWP_ArsC"/>
    <property type="match status" value="1"/>
</dbReference>
<dbReference type="InterPro" id="IPR036196">
    <property type="entry name" value="Ptyr_pPase_sf"/>
</dbReference>
<dbReference type="EMBL" id="FOHZ01000013">
    <property type="protein sequence ID" value="SET58244.1"/>
    <property type="molecule type" value="Genomic_DNA"/>
</dbReference>
<dbReference type="NCBIfam" id="NF007528">
    <property type="entry name" value="PRK10141.1"/>
    <property type="match status" value="1"/>
</dbReference>
<dbReference type="STRING" id="430453.SAMN04487962_11320"/>
<dbReference type="InterPro" id="IPR011991">
    <property type="entry name" value="ArsR-like_HTH"/>
</dbReference>
<feature type="domain" description="HTH arsR-type" evidence="7">
    <location>
        <begin position="142"/>
        <end position="235"/>
    </location>
</feature>
<dbReference type="PROSITE" id="PS50987">
    <property type="entry name" value="HTH_ARSR_2"/>
    <property type="match status" value="1"/>
</dbReference>
<keyword evidence="5" id="KW-0804">Transcription</keyword>
<dbReference type="GO" id="GO:0046685">
    <property type="term" value="P:response to arsenic-containing substance"/>
    <property type="evidence" value="ECO:0007669"/>
    <property type="project" value="UniProtKB-KW"/>
</dbReference>
<evidence type="ECO:0000256" key="3">
    <source>
        <dbReference type="ARBA" id="ARBA00023015"/>
    </source>
</evidence>
<keyword evidence="4" id="KW-0238">DNA-binding</keyword>
<evidence type="ECO:0000256" key="5">
    <source>
        <dbReference type="ARBA" id="ARBA00023163"/>
    </source>
</evidence>
<evidence type="ECO:0000256" key="6">
    <source>
        <dbReference type="ARBA" id="ARBA00060178"/>
    </source>
</evidence>
<evidence type="ECO:0000256" key="1">
    <source>
        <dbReference type="ARBA" id="ARBA00022849"/>
    </source>
</evidence>
<dbReference type="NCBIfam" id="NF033788">
    <property type="entry name" value="HTH_metalloreg"/>
    <property type="match status" value="1"/>
</dbReference>
<evidence type="ECO:0000313" key="9">
    <source>
        <dbReference type="Proteomes" id="UP000198762"/>
    </source>
</evidence>
<reference evidence="9" key="1">
    <citation type="submission" date="2016-10" db="EMBL/GenBank/DDBJ databases">
        <authorList>
            <person name="Varghese N."/>
            <person name="Submissions S."/>
        </authorList>
    </citation>
    <scope>NUCLEOTIDE SEQUENCE [LARGE SCALE GENOMIC DNA]</scope>
    <source>
        <strain evidence="9">CGMCC 1.6489</strain>
    </source>
</reference>
<dbReference type="GO" id="GO:0003700">
    <property type="term" value="F:DNA-binding transcription factor activity"/>
    <property type="evidence" value="ECO:0007669"/>
    <property type="project" value="InterPro"/>
</dbReference>
<dbReference type="InterPro" id="IPR023485">
    <property type="entry name" value="Ptyr_pPase"/>
</dbReference>
<dbReference type="SMART" id="SM00226">
    <property type="entry name" value="LMWPc"/>
    <property type="match status" value="1"/>
</dbReference>
<gene>
    <name evidence="8" type="ORF">SAMN04487962_11320</name>
</gene>
<dbReference type="Pfam" id="PF01022">
    <property type="entry name" value="HTH_5"/>
    <property type="match status" value="1"/>
</dbReference>
<dbReference type="SUPFAM" id="SSF46785">
    <property type="entry name" value="Winged helix' DNA-binding domain"/>
    <property type="match status" value="1"/>
</dbReference>
<dbReference type="PRINTS" id="PR00778">
    <property type="entry name" value="HTHARSR"/>
</dbReference>
<dbReference type="PANTHER" id="PTHR43428:SF1">
    <property type="entry name" value="ARSENATE REDUCTASE"/>
    <property type="match status" value="1"/>
</dbReference>
<keyword evidence="3" id="KW-0805">Transcription regulation</keyword>
<sequence length="258" mass="28809">MGDHMKRRVLFVCTANSARSLMAEALLRDMAGDRFEVASAGTDPATPHPMALQVLEEAGVSTEGLRSKRLASLQDQPWDYVITLCEKAANECGEVCQPAQRIAWDFPDPAQSNRRAVFALTLKELRERISLFTLVHQKETGLKATDYNPVTVFKALADELRLSALLLIRDQQKLCVCELTEALDVSQPKVSRHLATLRDTGLVETERHGQWVYYYLSPHLPGWLVRVLDETASANQALIQTPQARLQAMANRPEVSCP</sequence>
<proteinExistence type="predicted"/>
<evidence type="ECO:0000313" key="8">
    <source>
        <dbReference type="EMBL" id="SET58244.1"/>
    </source>
</evidence>
<evidence type="ECO:0000256" key="4">
    <source>
        <dbReference type="ARBA" id="ARBA00023125"/>
    </source>
</evidence>
<accession>A0A1I0FIZ1</accession>
<dbReference type="InterPro" id="IPR036388">
    <property type="entry name" value="WH-like_DNA-bd_sf"/>
</dbReference>
<dbReference type="Gene3D" id="3.40.50.2300">
    <property type="match status" value="1"/>
</dbReference>
<protein>
    <submittedName>
        <fullName evidence="8">ArsR family transcriptional regulator</fullName>
    </submittedName>
</protein>
<dbReference type="CDD" id="cd00090">
    <property type="entry name" value="HTH_ARSR"/>
    <property type="match status" value="1"/>
</dbReference>
<dbReference type="SUPFAM" id="SSF52788">
    <property type="entry name" value="Phosphotyrosine protein phosphatases I"/>
    <property type="match status" value="1"/>
</dbReference>
<keyword evidence="2" id="KW-0479">Metal-binding</keyword>
<keyword evidence="1" id="KW-0059">Arsenical resistance</keyword>
<dbReference type="Proteomes" id="UP000198762">
    <property type="component" value="Unassembled WGS sequence"/>
</dbReference>
<dbReference type="InterPro" id="IPR036390">
    <property type="entry name" value="WH_DNA-bd_sf"/>
</dbReference>